<dbReference type="GeneID" id="9800194"/>
<dbReference type="KEGG" id="crq:GCK72_011050"/>
<proteinExistence type="predicted"/>
<evidence type="ECO:0000313" key="2">
    <source>
        <dbReference type="EMBL" id="EFO97015.1"/>
    </source>
</evidence>
<dbReference type="Proteomes" id="UP000008281">
    <property type="component" value="Unassembled WGS sequence"/>
</dbReference>
<reference evidence="2" key="1">
    <citation type="submission" date="2007-07" db="EMBL/GenBank/DDBJ databases">
        <title>PCAP assembly of the Caenorhabditis remanei genome.</title>
        <authorList>
            <consortium name="The Caenorhabditis remanei Sequencing Consortium"/>
            <person name="Wilson R.K."/>
        </authorList>
    </citation>
    <scope>NUCLEOTIDE SEQUENCE [LARGE SCALE GENOMIC DNA]</scope>
    <source>
        <strain evidence="2">PB4641</strain>
    </source>
</reference>
<dbReference type="FunCoup" id="E3NGB3">
    <property type="interactions" value="541"/>
</dbReference>
<keyword evidence="3" id="KW-1185">Reference proteome</keyword>
<gene>
    <name evidence="2" type="ORF">CRE_26801</name>
</gene>
<dbReference type="AlphaFoldDB" id="E3NGB3"/>
<evidence type="ECO:0000313" key="3">
    <source>
        <dbReference type="Proteomes" id="UP000008281"/>
    </source>
</evidence>
<name>E3NGB3_CAERE</name>
<keyword evidence="1" id="KW-0732">Signal</keyword>
<dbReference type="EMBL" id="DS268652">
    <property type="protein sequence ID" value="EFO97015.1"/>
    <property type="molecule type" value="Genomic_DNA"/>
</dbReference>
<sequence>MIRFLLFFIFPSAIHCCLVVKTVAPPKCECPYVALDKYNIQSYANGDELYEEALRLRPIYPPTTTIDDCSISIRCENESHKLMVWSTKNYNFGTYSADGFCDPYSQKWSMAYGGEMKSLDYIHAFCYNYRIRNNCSCLMEPVNTQYAPEFLNIYPIYVESLYKYELYRPVFELDKCPTTIECHKDNLKIGVISPYHSYEMIEPELHCETDEYDKPIWAVKPGGGREEFKSYTLFSTCVDYNVPPKPPLPTGTCNCPHRFAEQIQGSPFEIKSINVRITKSADNCEWSFECVDAGDSRPRSFINSMTPFYGGKFAATCNAETNMWTIRKDGNTYSDQKVFYHDCVK</sequence>
<dbReference type="InParanoid" id="E3NGB3"/>
<dbReference type="HOGENOM" id="CLU_795100_0_0_1"/>
<evidence type="ECO:0008006" key="4">
    <source>
        <dbReference type="Google" id="ProtNLM"/>
    </source>
</evidence>
<evidence type="ECO:0000256" key="1">
    <source>
        <dbReference type="SAM" id="SignalP"/>
    </source>
</evidence>
<feature type="signal peptide" evidence="1">
    <location>
        <begin position="1"/>
        <end position="16"/>
    </location>
</feature>
<dbReference type="OrthoDB" id="5862187at2759"/>
<dbReference type="RefSeq" id="XP_003092543.2">
    <property type="nucleotide sequence ID" value="XM_003092495.2"/>
</dbReference>
<protein>
    <recommendedName>
        <fullName evidence="4">DUF281 domain-containing protein</fullName>
    </recommendedName>
</protein>
<accession>E3NGB3</accession>
<feature type="chain" id="PRO_5003178643" description="DUF281 domain-containing protein" evidence="1">
    <location>
        <begin position="17"/>
        <end position="345"/>
    </location>
</feature>
<organism evidence="3">
    <name type="scientific">Caenorhabditis remanei</name>
    <name type="common">Caenorhabditis vulgaris</name>
    <dbReference type="NCBI Taxonomy" id="31234"/>
    <lineage>
        <taxon>Eukaryota</taxon>
        <taxon>Metazoa</taxon>
        <taxon>Ecdysozoa</taxon>
        <taxon>Nematoda</taxon>
        <taxon>Chromadorea</taxon>
        <taxon>Rhabditida</taxon>
        <taxon>Rhabditina</taxon>
        <taxon>Rhabditomorpha</taxon>
        <taxon>Rhabditoidea</taxon>
        <taxon>Rhabditidae</taxon>
        <taxon>Peloderinae</taxon>
        <taxon>Caenorhabditis</taxon>
    </lineage>
</organism>
<dbReference type="CTD" id="9800194"/>